<dbReference type="PANTHER" id="PTHR46268:SF6">
    <property type="entry name" value="UNIVERSAL STRESS PROTEIN UP12"/>
    <property type="match status" value="1"/>
</dbReference>
<dbReference type="STRING" id="44575.SAMN05216419_105211"/>
<dbReference type="PANTHER" id="PTHR46268">
    <property type="entry name" value="STRESS RESPONSE PROTEIN NHAX"/>
    <property type="match status" value="1"/>
</dbReference>
<evidence type="ECO:0000313" key="4">
    <source>
        <dbReference type="Proteomes" id="UP000185062"/>
    </source>
</evidence>
<accession>A0A1N6HMA8</accession>
<dbReference type="eggNOG" id="COG0589">
    <property type="taxonomic scope" value="Bacteria"/>
</dbReference>
<dbReference type="InterPro" id="IPR014729">
    <property type="entry name" value="Rossmann-like_a/b/a_fold"/>
</dbReference>
<gene>
    <name evidence="3" type="ORF">SAMN02743940_1262</name>
</gene>
<dbReference type="InterPro" id="IPR006016">
    <property type="entry name" value="UspA"/>
</dbReference>
<reference evidence="3 4" key="1">
    <citation type="submission" date="2016-12" db="EMBL/GenBank/DDBJ databases">
        <authorList>
            <person name="Song W.-J."/>
            <person name="Kurnit D.M."/>
        </authorList>
    </citation>
    <scope>NUCLEOTIDE SEQUENCE [LARGE SCALE GENOMIC DNA]</scope>
    <source>
        <strain evidence="3 4">ATCC 49181</strain>
    </source>
</reference>
<dbReference type="Proteomes" id="UP000185062">
    <property type="component" value="Unassembled WGS sequence"/>
</dbReference>
<evidence type="ECO:0000256" key="1">
    <source>
        <dbReference type="ARBA" id="ARBA00008791"/>
    </source>
</evidence>
<dbReference type="RefSeq" id="WP_245812914.1">
    <property type="nucleotide sequence ID" value="NZ_FSRO01000001.1"/>
</dbReference>
<comment type="similarity">
    <text evidence="1">Belongs to the universal stress protein A family.</text>
</comment>
<sequence>MNVLLPVDGSDNSNKAVADFIQFLDNYKVIPAVHLLNVQAPLNGNITFLVDPAEVKHYHEEEGLKRLQPARDLMDQAGLAYQFDVTVGEVAEMIVYFATEQGCDQIVMGSRGLGAVKGLLLGSIAHKVVQLSVIPVLLIK</sequence>
<dbReference type="SUPFAM" id="SSF52402">
    <property type="entry name" value="Adenine nucleotide alpha hydrolases-like"/>
    <property type="match status" value="1"/>
</dbReference>
<feature type="domain" description="UspA" evidence="2">
    <location>
        <begin position="2"/>
        <end position="140"/>
    </location>
</feature>
<dbReference type="PRINTS" id="PR01438">
    <property type="entry name" value="UNVRSLSTRESS"/>
</dbReference>
<dbReference type="Gene3D" id="3.40.50.620">
    <property type="entry name" value="HUPs"/>
    <property type="match status" value="1"/>
</dbReference>
<keyword evidence="4" id="KW-1185">Reference proteome</keyword>
<evidence type="ECO:0000259" key="2">
    <source>
        <dbReference type="Pfam" id="PF00582"/>
    </source>
</evidence>
<proteinExistence type="inferred from homology"/>
<dbReference type="InterPro" id="IPR006015">
    <property type="entry name" value="Universal_stress_UspA"/>
</dbReference>
<name>A0A1N6HMA8_9PROT</name>
<evidence type="ECO:0000313" key="3">
    <source>
        <dbReference type="EMBL" id="SIO20984.1"/>
    </source>
</evidence>
<dbReference type="AlphaFoldDB" id="A0A1N6HMA8"/>
<dbReference type="Pfam" id="PF00582">
    <property type="entry name" value="Usp"/>
    <property type="match status" value="1"/>
</dbReference>
<organism evidence="3 4">
    <name type="scientific">Nitrosomonas cryotolerans ATCC 49181</name>
    <dbReference type="NCBI Taxonomy" id="1131553"/>
    <lineage>
        <taxon>Bacteria</taxon>
        <taxon>Pseudomonadati</taxon>
        <taxon>Pseudomonadota</taxon>
        <taxon>Betaproteobacteria</taxon>
        <taxon>Nitrosomonadales</taxon>
        <taxon>Nitrosomonadaceae</taxon>
        <taxon>Nitrosomonas</taxon>
    </lineage>
</organism>
<dbReference type="EMBL" id="FSRO01000001">
    <property type="protein sequence ID" value="SIO20984.1"/>
    <property type="molecule type" value="Genomic_DNA"/>
</dbReference>
<dbReference type="CDD" id="cd00293">
    <property type="entry name" value="USP-like"/>
    <property type="match status" value="1"/>
</dbReference>
<protein>
    <submittedName>
        <fullName evidence="3">Nucleotide-binding universal stress protein, UspA family</fullName>
    </submittedName>
</protein>